<keyword evidence="6" id="KW-0805">Transcription regulation</keyword>
<feature type="compositionally biased region" description="Acidic residues" evidence="10">
    <location>
        <begin position="185"/>
        <end position="197"/>
    </location>
</feature>
<dbReference type="HOGENOM" id="CLU_029055_0_0_1"/>
<proteinExistence type="inferred from homology"/>
<keyword evidence="9" id="KW-0539">Nucleus</keyword>
<keyword evidence="4" id="KW-0863">Zinc-finger</keyword>
<evidence type="ECO:0000256" key="3">
    <source>
        <dbReference type="ARBA" id="ARBA00022723"/>
    </source>
</evidence>
<reference evidence="13 14" key="1">
    <citation type="submission" date="2014-04" db="EMBL/GenBank/DDBJ databases">
        <authorList>
            <consortium name="DOE Joint Genome Institute"/>
            <person name="Kuo A."/>
            <person name="Gay G."/>
            <person name="Dore J."/>
            <person name="Kohler A."/>
            <person name="Nagy L.G."/>
            <person name="Floudas D."/>
            <person name="Copeland A."/>
            <person name="Barry K.W."/>
            <person name="Cichocki N."/>
            <person name="Veneault-Fourrey C."/>
            <person name="LaButti K."/>
            <person name="Lindquist E.A."/>
            <person name="Lipzen A."/>
            <person name="Lundell T."/>
            <person name="Morin E."/>
            <person name="Murat C."/>
            <person name="Sun H."/>
            <person name="Tunlid A."/>
            <person name="Henrissat B."/>
            <person name="Grigoriev I.V."/>
            <person name="Hibbett D.S."/>
            <person name="Martin F."/>
            <person name="Nordberg H.P."/>
            <person name="Cantor M.N."/>
            <person name="Hua S.X."/>
        </authorList>
    </citation>
    <scope>NUCLEOTIDE SEQUENCE [LARGE SCALE GENOMIC DNA]</scope>
    <source>
        <strain evidence="14">h7</strain>
    </source>
</reference>
<feature type="domain" description="Rrn7/TAF1B C-terminal cyclin" evidence="12">
    <location>
        <begin position="300"/>
        <end position="466"/>
    </location>
</feature>
<dbReference type="AlphaFoldDB" id="A0A0C2Y8G3"/>
<feature type="region of interest" description="Disordered" evidence="10">
    <location>
        <begin position="143"/>
        <end position="234"/>
    </location>
</feature>
<keyword evidence="3" id="KW-0479">Metal-binding</keyword>
<keyword evidence="7" id="KW-0238">DNA-binding</keyword>
<evidence type="ECO:0008006" key="15">
    <source>
        <dbReference type="Google" id="ProtNLM"/>
    </source>
</evidence>
<evidence type="ECO:0000313" key="14">
    <source>
        <dbReference type="Proteomes" id="UP000053424"/>
    </source>
</evidence>
<dbReference type="InterPro" id="IPR033599">
    <property type="entry name" value="TAF1B/Rrn7"/>
</dbReference>
<feature type="compositionally biased region" description="Polar residues" evidence="10">
    <location>
        <begin position="153"/>
        <end position="162"/>
    </location>
</feature>
<dbReference type="EMBL" id="KN831771">
    <property type="protein sequence ID" value="KIM46103.1"/>
    <property type="molecule type" value="Genomic_DNA"/>
</dbReference>
<evidence type="ECO:0000259" key="12">
    <source>
        <dbReference type="Pfam" id="PF20645"/>
    </source>
</evidence>
<dbReference type="Pfam" id="PF20645">
    <property type="entry name" value="Rrn7_cyclin_C"/>
    <property type="match status" value="1"/>
</dbReference>
<dbReference type="PANTHER" id="PTHR31576">
    <property type="entry name" value="TATA BOX-BINDING PROTEIN-ASSOCIATED FACTOR RNA POLYMERASE I SUBUNIT B"/>
    <property type="match status" value="1"/>
</dbReference>
<dbReference type="PANTHER" id="PTHR31576:SF2">
    <property type="entry name" value="TATA BOX-BINDING PROTEIN-ASSOCIATED FACTOR RNA POLYMERASE I SUBUNIT B"/>
    <property type="match status" value="1"/>
</dbReference>
<feature type="compositionally biased region" description="Basic residues" evidence="10">
    <location>
        <begin position="51"/>
        <end position="64"/>
    </location>
</feature>
<protein>
    <recommendedName>
        <fullName evidence="15">RRN7-type domain-containing protein</fullName>
    </recommendedName>
</protein>
<evidence type="ECO:0000256" key="5">
    <source>
        <dbReference type="ARBA" id="ARBA00022833"/>
    </source>
</evidence>
<evidence type="ECO:0000256" key="4">
    <source>
        <dbReference type="ARBA" id="ARBA00022771"/>
    </source>
</evidence>
<dbReference type="GO" id="GO:0008270">
    <property type="term" value="F:zinc ion binding"/>
    <property type="evidence" value="ECO:0007669"/>
    <property type="project" value="UniProtKB-KW"/>
</dbReference>
<feature type="region of interest" description="Disordered" evidence="10">
    <location>
        <begin position="51"/>
        <end position="70"/>
    </location>
</feature>
<dbReference type="InterPro" id="IPR048538">
    <property type="entry name" value="Rrn7_cyclin_C"/>
</dbReference>
<evidence type="ECO:0000256" key="8">
    <source>
        <dbReference type="ARBA" id="ARBA00023163"/>
    </source>
</evidence>
<dbReference type="GO" id="GO:0001164">
    <property type="term" value="F:RNA polymerase I core promoter sequence-specific DNA binding"/>
    <property type="evidence" value="ECO:0007669"/>
    <property type="project" value="InterPro"/>
</dbReference>
<evidence type="ECO:0000256" key="6">
    <source>
        <dbReference type="ARBA" id="ARBA00023015"/>
    </source>
</evidence>
<evidence type="ECO:0000256" key="9">
    <source>
        <dbReference type="ARBA" id="ARBA00023242"/>
    </source>
</evidence>
<comment type="similarity">
    <text evidence="2">Belongs to the RRN7/TAF1B family.</text>
</comment>
<organism evidence="13 14">
    <name type="scientific">Hebeloma cylindrosporum</name>
    <dbReference type="NCBI Taxonomy" id="76867"/>
    <lineage>
        <taxon>Eukaryota</taxon>
        <taxon>Fungi</taxon>
        <taxon>Dikarya</taxon>
        <taxon>Basidiomycota</taxon>
        <taxon>Agaricomycotina</taxon>
        <taxon>Agaricomycetes</taxon>
        <taxon>Agaricomycetidae</taxon>
        <taxon>Agaricales</taxon>
        <taxon>Agaricineae</taxon>
        <taxon>Hymenogastraceae</taxon>
        <taxon>Hebeloma</taxon>
    </lineage>
</organism>
<evidence type="ECO:0000313" key="13">
    <source>
        <dbReference type="EMBL" id="KIM46103.1"/>
    </source>
</evidence>
<evidence type="ECO:0000256" key="7">
    <source>
        <dbReference type="ARBA" id="ARBA00023125"/>
    </source>
</evidence>
<sequence>MAPRRRCPTCGSKQWHKEPSSGLIACSEGHILQDYRNETTEITEVGPHAMKKRTLKSGRKKTGKNGKGDPKLYHGARGRYHYFLCLQLILRKQIAALIKLWDLPLEFETVCRDLWALHLSLLPDPPPAEPYLYAQETVGADRGDLEDAGEQPPSLNEGSSSRIDSDQEENESDRNEEERKHALNNDEDEEEEEDSELEALMRENSDLSSSSDEDEMQGIPLPKKTGKRKGRSVEESPVSTIAVLVLGCWTLRIPVMYRDFARIIESYELPYLDPLRILPPSVVPHLTKDNIQALSPPHAPGTRRLHSVASRLAKKVYATYGIFTAEMNAGPLLWRITKEMGGTPTLYRLAKRVASTLSVPLTIHWSLGPEVERRKAGDARRHLYDKAPPEVGLVGCVMIVLKMIGPKDEEEVLCGLPRMKTYLARLEAMENDDQRQMPDKFSSTRELHVGDMREEELEEYIGFCERILPAEVMESGKRAGESYKIWHARDVDGTLGSEWAKVVMRGARVTGVENEYLGGVVEQLERRLK</sequence>
<reference evidence="14" key="2">
    <citation type="submission" date="2015-01" db="EMBL/GenBank/DDBJ databases">
        <title>Evolutionary Origins and Diversification of the Mycorrhizal Mutualists.</title>
        <authorList>
            <consortium name="DOE Joint Genome Institute"/>
            <consortium name="Mycorrhizal Genomics Consortium"/>
            <person name="Kohler A."/>
            <person name="Kuo A."/>
            <person name="Nagy L.G."/>
            <person name="Floudas D."/>
            <person name="Copeland A."/>
            <person name="Barry K.W."/>
            <person name="Cichocki N."/>
            <person name="Veneault-Fourrey C."/>
            <person name="LaButti K."/>
            <person name="Lindquist E.A."/>
            <person name="Lipzen A."/>
            <person name="Lundell T."/>
            <person name="Morin E."/>
            <person name="Murat C."/>
            <person name="Riley R."/>
            <person name="Ohm R."/>
            <person name="Sun H."/>
            <person name="Tunlid A."/>
            <person name="Henrissat B."/>
            <person name="Grigoriev I.V."/>
            <person name="Hibbett D.S."/>
            <person name="Martin F."/>
        </authorList>
    </citation>
    <scope>NUCLEOTIDE SEQUENCE [LARGE SCALE GENOMIC DNA]</scope>
    <source>
        <strain evidence="14">h7</strain>
    </source>
</reference>
<name>A0A0C2Y8G3_HEBCY</name>
<keyword evidence="8" id="KW-0804">Transcription</keyword>
<dbReference type="InterPro" id="IPR048540">
    <property type="entry name" value="Rrn7_cyclin_N"/>
</dbReference>
<dbReference type="OrthoDB" id="428577at2759"/>
<evidence type="ECO:0000256" key="1">
    <source>
        <dbReference type="ARBA" id="ARBA00004604"/>
    </source>
</evidence>
<accession>A0A0C2Y8G3</accession>
<feature type="compositionally biased region" description="Basic and acidic residues" evidence="10">
    <location>
        <begin position="172"/>
        <end position="184"/>
    </location>
</feature>
<dbReference type="GO" id="GO:0042790">
    <property type="term" value="P:nucleolar large rRNA transcription by RNA polymerase I"/>
    <property type="evidence" value="ECO:0007669"/>
    <property type="project" value="TreeGrafter"/>
</dbReference>
<feature type="domain" description="Rrn7/TAF1B N-terminal cyclin" evidence="11">
    <location>
        <begin position="86"/>
        <end position="279"/>
    </location>
</feature>
<evidence type="ECO:0000259" key="11">
    <source>
        <dbReference type="Pfam" id="PF20644"/>
    </source>
</evidence>
<dbReference type="Proteomes" id="UP000053424">
    <property type="component" value="Unassembled WGS sequence"/>
</dbReference>
<evidence type="ECO:0000256" key="10">
    <source>
        <dbReference type="SAM" id="MobiDB-lite"/>
    </source>
</evidence>
<gene>
    <name evidence="13" type="ORF">M413DRAFT_16851</name>
</gene>
<comment type="subcellular location">
    <subcellularLocation>
        <location evidence="1">Nucleus</location>
        <location evidence="1">Nucleolus</location>
    </subcellularLocation>
</comment>
<evidence type="ECO:0000256" key="2">
    <source>
        <dbReference type="ARBA" id="ARBA00006899"/>
    </source>
</evidence>
<dbReference type="Pfam" id="PF20644">
    <property type="entry name" value="Rrn7_cyclin_N"/>
    <property type="match status" value="1"/>
</dbReference>
<keyword evidence="5" id="KW-0862">Zinc</keyword>
<dbReference type="GO" id="GO:0070860">
    <property type="term" value="C:RNA polymerase I core factor complex"/>
    <property type="evidence" value="ECO:0007669"/>
    <property type="project" value="InterPro"/>
</dbReference>
<dbReference type="STRING" id="686832.A0A0C2Y8G3"/>
<keyword evidence="14" id="KW-1185">Reference proteome</keyword>